<dbReference type="InterPro" id="IPR041692">
    <property type="entry name" value="HHH_9"/>
</dbReference>
<dbReference type="InterPro" id="IPR010994">
    <property type="entry name" value="RuvA_2-like"/>
</dbReference>
<keyword evidence="3" id="KW-1185">Reference proteome</keyword>
<evidence type="ECO:0000313" key="2">
    <source>
        <dbReference type="EMBL" id="GBL76456.1"/>
    </source>
</evidence>
<dbReference type="SUPFAM" id="SSF47781">
    <property type="entry name" value="RuvA domain 2-like"/>
    <property type="match status" value="1"/>
</dbReference>
<name>A0A4Y2AB62_ARAVE</name>
<protein>
    <recommendedName>
        <fullName evidence="1">HHH domain-containing protein</fullName>
    </recommendedName>
</protein>
<dbReference type="AlphaFoldDB" id="A0A4Y2AB62"/>
<dbReference type="Pfam" id="PF17674">
    <property type="entry name" value="HHH_9"/>
    <property type="match status" value="1"/>
</dbReference>
<evidence type="ECO:0000313" key="3">
    <source>
        <dbReference type="Proteomes" id="UP000499080"/>
    </source>
</evidence>
<dbReference type="Proteomes" id="UP000499080">
    <property type="component" value="Unassembled WGS sequence"/>
</dbReference>
<evidence type="ECO:0000259" key="1">
    <source>
        <dbReference type="Pfam" id="PF17674"/>
    </source>
</evidence>
<comment type="caution">
    <text evidence="2">The sequence shown here is derived from an EMBL/GenBank/DDBJ whole genome shotgun (WGS) entry which is preliminary data.</text>
</comment>
<feature type="domain" description="HHH" evidence="1">
    <location>
        <begin position="13"/>
        <end position="52"/>
    </location>
</feature>
<proteinExistence type="predicted"/>
<dbReference type="Gene3D" id="1.10.150.310">
    <property type="entry name" value="Tex RuvX-like domain-like"/>
    <property type="match status" value="1"/>
</dbReference>
<gene>
    <name evidence="2" type="ORF">AVEN_73758_1</name>
</gene>
<feature type="non-terminal residue" evidence="2">
    <location>
        <position position="1"/>
    </location>
</feature>
<dbReference type="EMBL" id="BGPR01079896">
    <property type="protein sequence ID" value="GBL76456.1"/>
    <property type="molecule type" value="Genomic_DNA"/>
</dbReference>
<accession>A0A4Y2AB62</accession>
<dbReference type="OrthoDB" id="995477at2759"/>
<reference evidence="2 3" key="1">
    <citation type="journal article" date="2019" name="Sci. Rep.">
        <title>Orb-weaving spider Araneus ventricosus genome elucidates the spidroin gene catalogue.</title>
        <authorList>
            <person name="Kono N."/>
            <person name="Nakamura H."/>
            <person name="Ohtoshi R."/>
            <person name="Moran D.A.P."/>
            <person name="Shinohara A."/>
            <person name="Yoshida Y."/>
            <person name="Fujiwara M."/>
            <person name="Mori M."/>
            <person name="Tomita M."/>
            <person name="Arakawa K."/>
        </authorList>
    </citation>
    <scope>NUCLEOTIDE SEQUENCE [LARGE SCALE GENOMIC DNA]</scope>
</reference>
<sequence>EVKKKKVAPSCLNPLDRTIIHPESYDIAEKFLKELKVDPENIGQQILVNKVTSYMRFTRVEDVANKLSSSAEVIQLILDAFKQLQDYDIRKGRFLIGKSTYCNGSHDTTFGKFLQIFTDHDP</sequence>
<organism evidence="2 3">
    <name type="scientific">Araneus ventricosus</name>
    <name type="common">Orbweaver spider</name>
    <name type="synonym">Epeira ventricosa</name>
    <dbReference type="NCBI Taxonomy" id="182803"/>
    <lineage>
        <taxon>Eukaryota</taxon>
        <taxon>Metazoa</taxon>
        <taxon>Ecdysozoa</taxon>
        <taxon>Arthropoda</taxon>
        <taxon>Chelicerata</taxon>
        <taxon>Arachnida</taxon>
        <taxon>Araneae</taxon>
        <taxon>Araneomorphae</taxon>
        <taxon>Entelegynae</taxon>
        <taxon>Araneoidea</taxon>
        <taxon>Araneidae</taxon>
        <taxon>Araneus</taxon>
    </lineage>
</organism>